<accession>A0A1L9WSR6</accession>
<dbReference type="EMBL" id="KV878978">
    <property type="protein sequence ID" value="OJJ99152.1"/>
    <property type="molecule type" value="Genomic_DNA"/>
</dbReference>
<dbReference type="InterPro" id="IPR052228">
    <property type="entry name" value="Sec_Metab_Biosynth_Oxidored"/>
</dbReference>
<dbReference type="InterPro" id="IPR036291">
    <property type="entry name" value="NAD(P)-bd_dom_sf"/>
</dbReference>
<dbReference type="AlphaFoldDB" id="A0A1L9WSR6"/>
<keyword evidence="1" id="KW-0560">Oxidoreductase</keyword>
<dbReference type="GeneID" id="30972310"/>
<dbReference type="RefSeq" id="XP_020055492.1">
    <property type="nucleotide sequence ID" value="XM_020198496.1"/>
</dbReference>
<evidence type="ECO:0000313" key="2">
    <source>
        <dbReference type="EMBL" id="OJJ99152.1"/>
    </source>
</evidence>
<dbReference type="Pfam" id="PF00106">
    <property type="entry name" value="adh_short"/>
    <property type="match status" value="1"/>
</dbReference>
<dbReference type="GO" id="GO:0016491">
    <property type="term" value="F:oxidoreductase activity"/>
    <property type="evidence" value="ECO:0007669"/>
    <property type="project" value="UniProtKB-KW"/>
</dbReference>
<dbReference type="STRING" id="690307.A0A1L9WSR6"/>
<name>A0A1L9WSR6_ASPA1</name>
<evidence type="ECO:0000313" key="3">
    <source>
        <dbReference type="Proteomes" id="UP000184546"/>
    </source>
</evidence>
<dbReference type="InterPro" id="IPR002347">
    <property type="entry name" value="SDR_fam"/>
</dbReference>
<organism evidence="2 3">
    <name type="scientific">Aspergillus aculeatus (strain ATCC 16872 / CBS 172.66 / WB 5094)</name>
    <dbReference type="NCBI Taxonomy" id="690307"/>
    <lineage>
        <taxon>Eukaryota</taxon>
        <taxon>Fungi</taxon>
        <taxon>Dikarya</taxon>
        <taxon>Ascomycota</taxon>
        <taxon>Pezizomycotina</taxon>
        <taxon>Eurotiomycetes</taxon>
        <taxon>Eurotiomycetidae</taxon>
        <taxon>Eurotiales</taxon>
        <taxon>Aspergillaceae</taxon>
        <taxon>Aspergillus</taxon>
        <taxon>Aspergillus subgen. Circumdati</taxon>
    </lineage>
</organism>
<reference evidence="3" key="1">
    <citation type="journal article" date="2017" name="Genome Biol.">
        <title>Comparative genomics reveals high biological diversity and specific adaptations in the industrially and medically important fungal genus Aspergillus.</title>
        <authorList>
            <person name="de Vries R.P."/>
            <person name="Riley R."/>
            <person name="Wiebenga A."/>
            <person name="Aguilar-Osorio G."/>
            <person name="Amillis S."/>
            <person name="Uchima C.A."/>
            <person name="Anderluh G."/>
            <person name="Asadollahi M."/>
            <person name="Askin M."/>
            <person name="Barry K."/>
            <person name="Battaglia E."/>
            <person name="Bayram O."/>
            <person name="Benocci T."/>
            <person name="Braus-Stromeyer S.A."/>
            <person name="Caldana C."/>
            <person name="Canovas D."/>
            <person name="Cerqueira G.C."/>
            <person name="Chen F."/>
            <person name="Chen W."/>
            <person name="Choi C."/>
            <person name="Clum A."/>
            <person name="Dos Santos R.A."/>
            <person name="Damasio A.R."/>
            <person name="Diallinas G."/>
            <person name="Emri T."/>
            <person name="Fekete E."/>
            <person name="Flipphi M."/>
            <person name="Freyberg S."/>
            <person name="Gallo A."/>
            <person name="Gournas C."/>
            <person name="Habgood R."/>
            <person name="Hainaut M."/>
            <person name="Harispe M.L."/>
            <person name="Henrissat B."/>
            <person name="Hilden K.S."/>
            <person name="Hope R."/>
            <person name="Hossain A."/>
            <person name="Karabika E."/>
            <person name="Karaffa L."/>
            <person name="Karanyi Z."/>
            <person name="Krasevec N."/>
            <person name="Kuo A."/>
            <person name="Kusch H."/>
            <person name="LaButti K."/>
            <person name="Lagendijk E.L."/>
            <person name="Lapidus A."/>
            <person name="Levasseur A."/>
            <person name="Lindquist E."/>
            <person name="Lipzen A."/>
            <person name="Logrieco A.F."/>
            <person name="MacCabe A."/>
            <person name="Maekelae M.R."/>
            <person name="Malavazi I."/>
            <person name="Melin P."/>
            <person name="Meyer V."/>
            <person name="Mielnichuk N."/>
            <person name="Miskei M."/>
            <person name="Molnar A.P."/>
            <person name="Mule G."/>
            <person name="Ngan C.Y."/>
            <person name="Orejas M."/>
            <person name="Orosz E."/>
            <person name="Ouedraogo J.P."/>
            <person name="Overkamp K.M."/>
            <person name="Park H.-S."/>
            <person name="Perrone G."/>
            <person name="Piumi F."/>
            <person name="Punt P.J."/>
            <person name="Ram A.F."/>
            <person name="Ramon A."/>
            <person name="Rauscher S."/>
            <person name="Record E."/>
            <person name="Riano-Pachon D.M."/>
            <person name="Robert V."/>
            <person name="Roehrig J."/>
            <person name="Ruller R."/>
            <person name="Salamov A."/>
            <person name="Salih N.S."/>
            <person name="Samson R.A."/>
            <person name="Sandor E."/>
            <person name="Sanguinetti M."/>
            <person name="Schuetze T."/>
            <person name="Sepcic K."/>
            <person name="Shelest E."/>
            <person name="Sherlock G."/>
            <person name="Sophianopoulou V."/>
            <person name="Squina F.M."/>
            <person name="Sun H."/>
            <person name="Susca A."/>
            <person name="Todd R.B."/>
            <person name="Tsang A."/>
            <person name="Unkles S.E."/>
            <person name="van de Wiele N."/>
            <person name="van Rossen-Uffink D."/>
            <person name="Oliveira J.V."/>
            <person name="Vesth T.C."/>
            <person name="Visser J."/>
            <person name="Yu J.-H."/>
            <person name="Zhou M."/>
            <person name="Andersen M.R."/>
            <person name="Archer D.B."/>
            <person name="Baker S.E."/>
            <person name="Benoit I."/>
            <person name="Brakhage A.A."/>
            <person name="Braus G.H."/>
            <person name="Fischer R."/>
            <person name="Frisvad J.C."/>
            <person name="Goldman G.H."/>
            <person name="Houbraken J."/>
            <person name="Oakley B."/>
            <person name="Pocsi I."/>
            <person name="Scazzocchio C."/>
            <person name="Seiboth B."/>
            <person name="vanKuyk P.A."/>
            <person name="Wortman J."/>
            <person name="Dyer P.S."/>
            <person name="Grigoriev I.V."/>
        </authorList>
    </citation>
    <scope>NUCLEOTIDE SEQUENCE [LARGE SCALE GENOMIC DNA]</scope>
    <source>
        <strain evidence="3">ATCC 16872 / CBS 172.66 / WB 5094</strain>
    </source>
</reference>
<gene>
    <name evidence="2" type="ORF">ASPACDRAFT_1888771</name>
</gene>
<dbReference type="VEuPathDB" id="FungiDB:ASPACDRAFT_1888771"/>
<dbReference type="OMA" id="HAWLCLT"/>
<dbReference type="PANTHER" id="PTHR47534">
    <property type="entry name" value="YALI0E05731P"/>
    <property type="match status" value="1"/>
</dbReference>
<keyword evidence="3" id="KW-1185">Reference proteome</keyword>
<dbReference type="Proteomes" id="UP000184546">
    <property type="component" value="Unassembled WGS sequence"/>
</dbReference>
<evidence type="ECO:0000256" key="1">
    <source>
        <dbReference type="ARBA" id="ARBA00023002"/>
    </source>
</evidence>
<dbReference type="Gene3D" id="3.40.50.720">
    <property type="entry name" value="NAD(P)-binding Rossmann-like Domain"/>
    <property type="match status" value="1"/>
</dbReference>
<protein>
    <submittedName>
        <fullName evidence="2">Uncharacterized protein</fullName>
    </submittedName>
</protein>
<proteinExistence type="predicted"/>
<dbReference type="OrthoDB" id="2898509at2759"/>
<dbReference type="PANTHER" id="PTHR47534:SF3">
    <property type="entry name" value="ALCOHOL DEHYDROGENASE-LIKE C-TERMINAL DOMAIN-CONTAINING PROTEIN"/>
    <property type="match status" value="1"/>
</dbReference>
<sequence length="351" mass="38205">MIPLPTIQASNRRIPTHPSIPSHPIALFVGATSGIGEATVKQFAQHTRTLRPRVYLVGRNAAAGHRIAQECESLNSTGRFVFVQADVSLLSVVDELSLRLLRDEPYLNLLFLSPGTTAGKAETPENLRTLTSLLYYARLRFTLNLLPLLQSTPPGHLRRVISVLSGGHEGPILDAADPDGRSLSMRAFRAQITSMTTLAMEGLADRAPTVAFVNEYPGTVRSGLFREADSWYGWVVWAVLSVIGRWVYIPAVESGERHVFLATSGRFRAREGEFNGQNGEGGVMVGGVEVARGTDGVVGSGVYSVNWNGEVAGERVGKVLEGLRRDGMKEVVWRVLESVFVRVTGTVKVEV</sequence>
<dbReference type="SUPFAM" id="SSF51735">
    <property type="entry name" value="NAD(P)-binding Rossmann-fold domains"/>
    <property type="match status" value="1"/>
</dbReference>